<accession>J9FLN2</accession>
<dbReference type="GO" id="GO:0019867">
    <property type="term" value="C:outer membrane"/>
    <property type="evidence" value="ECO:0007669"/>
    <property type="project" value="InterPro"/>
</dbReference>
<protein>
    <submittedName>
        <fullName evidence="4">Outer membrane protein assembly complex, YaeT protein</fullName>
    </submittedName>
</protein>
<name>J9FLN2_9ZZZZ</name>
<dbReference type="InterPro" id="IPR000184">
    <property type="entry name" value="Bac_surfAg_D15"/>
</dbReference>
<proteinExistence type="predicted"/>
<sequence length="469" mass="53458">MESIKRSLQDLAQMNQFDPEALQSEIFKQIKPDPVTGTVDMTYPLTTKGGDQIELSAGWGQTGIVGRVGLKFTNFSIQSLFNKGYKRAGFLPQGDGQTLSLQVQTNGTYYQNYGLSFLEPWLGGKRPNQLSFSIAYSKQSDMNSNFINQNYYNNFYNYMYGTGSNSNYYTDAYDPDKYVKMFSASLGFGKRLRWPDDYFTFMAELSYVRYMLKSWNYFLIQDGNCNNINLSLSLQRNSTDHPFYPRRGSEFLFQVTATPPYSLWDGKDYKNLATNPQSARYQKETQEKYRWIEYHKWKFKFRNFTALTGAVKAPVLMTRVEFGLLGAYDRHKKSPFETYYVGGDGMSGYSSGYATETIGLRGYDNGSLAGNATSDAYAYSRMTLELRYPLMLESSTSVYALAFLEGGNAWHDVKKFNPFNMKRSAGVGVRILLPMVGLMGIDWAYGFQKYVNGQKAGGGQFHFIIGQEF</sequence>
<comment type="subcellular location">
    <subcellularLocation>
        <location evidence="1">Membrane</location>
    </subcellularLocation>
</comment>
<evidence type="ECO:0000256" key="1">
    <source>
        <dbReference type="ARBA" id="ARBA00004370"/>
    </source>
</evidence>
<gene>
    <name evidence="4" type="ORF">EVA_21374</name>
</gene>
<feature type="domain" description="Bacterial surface antigen (D15)" evidence="3">
    <location>
        <begin position="94"/>
        <end position="469"/>
    </location>
</feature>
<dbReference type="EMBL" id="AMCI01008784">
    <property type="protein sequence ID" value="EJW90522.1"/>
    <property type="molecule type" value="Genomic_DNA"/>
</dbReference>
<reference evidence="4" key="1">
    <citation type="journal article" date="2012" name="PLoS ONE">
        <title>Gene sets for utilization of primary and secondary nutrition supplies in the distal gut of endangered iberian lynx.</title>
        <authorList>
            <person name="Alcaide M."/>
            <person name="Messina E."/>
            <person name="Richter M."/>
            <person name="Bargiela R."/>
            <person name="Peplies J."/>
            <person name="Huws S.A."/>
            <person name="Newbold C.J."/>
            <person name="Golyshin P.N."/>
            <person name="Simon M.A."/>
            <person name="Lopez G."/>
            <person name="Yakimov M.M."/>
            <person name="Ferrer M."/>
        </authorList>
    </citation>
    <scope>NUCLEOTIDE SEQUENCE</scope>
</reference>
<evidence type="ECO:0000256" key="2">
    <source>
        <dbReference type="ARBA" id="ARBA00023136"/>
    </source>
</evidence>
<keyword evidence="2" id="KW-0472">Membrane</keyword>
<dbReference type="AlphaFoldDB" id="J9FLN2"/>
<evidence type="ECO:0000313" key="4">
    <source>
        <dbReference type="EMBL" id="EJW90522.1"/>
    </source>
</evidence>
<evidence type="ECO:0000259" key="3">
    <source>
        <dbReference type="Pfam" id="PF01103"/>
    </source>
</evidence>
<organism evidence="4">
    <name type="scientific">gut metagenome</name>
    <dbReference type="NCBI Taxonomy" id="749906"/>
    <lineage>
        <taxon>unclassified sequences</taxon>
        <taxon>metagenomes</taxon>
        <taxon>organismal metagenomes</taxon>
    </lineage>
</organism>
<dbReference type="Gene3D" id="2.40.160.50">
    <property type="entry name" value="membrane protein fhac: a member of the omp85/tpsb transporter family"/>
    <property type="match status" value="1"/>
</dbReference>
<dbReference type="Pfam" id="PF01103">
    <property type="entry name" value="Omp85"/>
    <property type="match status" value="1"/>
</dbReference>
<comment type="caution">
    <text evidence="4">The sequence shown here is derived from an EMBL/GenBank/DDBJ whole genome shotgun (WGS) entry which is preliminary data.</text>
</comment>